<evidence type="ECO:0000313" key="2">
    <source>
        <dbReference type="EMBL" id="PMD41038.1"/>
    </source>
</evidence>
<dbReference type="PANTHER" id="PTHR47843">
    <property type="entry name" value="BTB DOMAIN-CONTAINING PROTEIN-RELATED"/>
    <property type="match status" value="1"/>
</dbReference>
<sequence length="238" mass="27395">MASQAGDKTPNGNGKRSFREMIGVDLVDLYVGPERAHYRIHKEALCGKVPYFEKMFKGGFKEATSHSADFPEDCSESFDLLLGWVYSDTLPPIFVESEDHGTFYGSWSAHKFYALAEKLCLHGLQNSIMDKLLSYYRKLRLMPSTSTICMMYDLSPAKSPMRRFAARAFHWITRPTDAAKEDWPLQGLHNAMMQYPDLTLDFLELLRTTTEPKCPYEFDFCTFHIHDDGKSCNRSRQE</sequence>
<gene>
    <name evidence="2" type="ORF">L207DRAFT_529319</name>
</gene>
<dbReference type="CDD" id="cd18186">
    <property type="entry name" value="BTB_POZ_ZBTB_KLHL-like"/>
    <property type="match status" value="1"/>
</dbReference>
<evidence type="ECO:0000313" key="3">
    <source>
        <dbReference type="Proteomes" id="UP000235786"/>
    </source>
</evidence>
<reference evidence="2 3" key="1">
    <citation type="submission" date="2016-04" db="EMBL/GenBank/DDBJ databases">
        <title>A degradative enzymes factory behind the ericoid mycorrhizal symbiosis.</title>
        <authorList>
            <consortium name="DOE Joint Genome Institute"/>
            <person name="Martino E."/>
            <person name="Morin E."/>
            <person name="Grelet G."/>
            <person name="Kuo A."/>
            <person name="Kohler A."/>
            <person name="Daghino S."/>
            <person name="Barry K."/>
            <person name="Choi C."/>
            <person name="Cichocki N."/>
            <person name="Clum A."/>
            <person name="Copeland A."/>
            <person name="Hainaut M."/>
            <person name="Haridas S."/>
            <person name="Labutti K."/>
            <person name="Lindquist E."/>
            <person name="Lipzen A."/>
            <person name="Khouja H.-R."/>
            <person name="Murat C."/>
            <person name="Ohm R."/>
            <person name="Olson A."/>
            <person name="Spatafora J."/>
            <person name="Veneault-Fourrey C."/>
            <person name="Henrissat B."/>
            <person name="Grigoriev I."/>
            <person name="Martin F."/>
            <person name="Perotto S."/>
        </authorList>
    </citation>
    <scope>NUCLEOTIDE SEQUENCE [LARGE SCALE GENOMIC DNA]</scope>
    <source>
        <strain evidence="2 3">F</strain>
    </source>
</reference>
<dbReference type="InterPro" id="IPR000210">
    <property type="entry name" value="BTB/POZ_dom"/>
</dbReference>
<dbReference type="AlphaFoldDB" id="A0A2J6RR98"/>
<protein>
    <recommendedName>
        <fullName evidence="1">BTB domain-containing protein</fullName>
    </recommendedName>
</protein>
<evidence type="ECO:0000259" key="1">
    <source>
        <dbReference type="PROSITE" id="PS50097"/>
    </source>
</evidence>
<dbReference type="Pfam" id="PF00651">
    <property type="entry name" value="BTB"/>
    <property type="match status" value="1"/>
</dbReference>
<feature type="domain" description="BTB" evidence="1">
    <location>
        <begin position="27"/>
        <end position="90"/>
    </location>
</feature>
<dbReference type="SUPFAM" id="SSF54695">
    <property type="entry name" value="POZ domain"/>
    <property type="match status" value="1"/>
</dbReference>
<keyword evidence="3" id="KW-1185">Reference proteome</keyword>
<dbReference type="Gene3D" id="3.30.710.10">
    <property type="entry name" value="Potassium Channel Kv1.1, Chain A"/>
    <property type="match status" value="1"/>
</dbReference>
<proteinExistence type="predicted"/>
<dbReference type="OrthoDB" id="6359816at2759"/>
<dbReference type="Proteomes" id="UP000235786">
    <property type="component" value="Unassembled WGS sequence"/>
</dbReference>
<dbReference type="PROSITE" id="PS50097">
    <property type="entry name" value="BTB"/>
    <property type="match status" value="1"/>
</dbReference>
<organism evidence="2 3">
    <name type="scientific">Hyaloscypha variabilis (strain UAMH 11265 / GT02V1 / F)</name>
    <name type="common">Meliniomyces variabilis</name>
    <dbReference type="NCBI Taxonomy" id="1149755"/>
    <lineage>
        <taxon>Eukaryota</taxon>
        <taxon>Fungi</taxon>
        <taxon>Dikarya</taxon>
        <taxon>Ascomycota</taxon>
        <taxon>Pezizomycotina</taxon>
        <taxon>Leotiomycetes</taxon>
        <taxon>Helotiales</taxon>
        <taxon>Hyaloscyphaceae</taxon>
        <taxon>Hyaloscypha</taxon>
        <taxon>Hyaloscypha variabilis</taxon>
    </lineage>
</organism>
<dbReference type="STRING" id="1149755.A0A2J6RR98"/>
<dbReference type="PANTHER" id="PTHR47843:SF2">
    <property type="entry name" value="BTB DOMAIN-CONTAINING PROTEIN"/>
    <property type="match status" value="1"/>
</dbReference>
<dbReference type="InterPro" id="IPR011333">
    <property type="entry name" value="SKP1/BTB/POZ_sf"/>
</dbReference>
<accession>A0A2J6RR98</accession>
<dbReference type="EMBL" id="KZ613945">
    <property type="protein sequence ID" value="PMD41038.1"/>
    <property type="molecule type" value="Genomic_DNA"/>
</dbReference>
<name>A0A2J6RR98_HYAVF</name>